<evidence type="ECO:0000256" key="2">
    <source>
        <dbReference type="SAM" id="Phobius"/>
    </source>
</evidence>
<feature type="compositionally biased region" description="Low complexity" evidence="1">
    <location>
        <begin position="125"/>
        <end position="134"/>
    </location>
</feature>
<proteinExistence type="predicted"/>
<gene>
    <name evidence="4" type="ORF">BCR37DRAFT_394135</name>
</gene>
<keyword evidence="5" id="KW-1185">Reference proteome</keyword>
<dbReference type="OrthoDB" id="10250354at2759"/>
<dbReference type="PROSITE" id="PS50076">
    <property type="entry name" value="DNAJ_2"/>
    <property type="match status" value="1"/>
</dbReference>
<dbReference type="CDD" id="cd06257">
    <property type="entry name" value="DnaJ"/>
    <property type="match status" value="1"/>
</dbReference>
<evidence type="ECO:0000313" key="4">
    <source>
        <dbReference type="EMBL" id="ORY79399.1"/>
    </source>
</evidence>
<keyword evidence="2" id="KW-0472">Membrane</keyword>
<dbReference type="EMBL" id="MCFI01000015">
    <property type="protein sequence ID" value="ORY79399.1"/>
    <property type="molecule type" value="Genomic_DNA"/>
</dbReference>
<reference evidence="4 5" key="1">
    <citation type="submission" date="2016-07" db="EMBL/GenBank/DDBJ databases">
        <title>Pervasive Adenine N6-methylation of Active Genes in Fungi.</title>
        <authorList>
            <consortium name="DOE Joint Genome Institute"/>
            <person name="Mondo S.J."/>
            <person name="Dannebaum R.O."/>
            <person name="Kuo R.C."/>
            <person name="Labutti K."/>
            <person name="Haridas S."/>
            <person name="Kuo A."/>
            <person name="Salamov A."/>
            <person name="Ahrendt S.R."/>
            <person name="Lipzen A."/>
            <person name="Sullivan W."/>
            <person name="Andreopoulos W.B."/>
            <person name="Clum A."/>
            <person name="Lindquist E."/>
            <person name="Daum C."/>
            <person name="Ramamoorthy G.K."/>
            <person name="Gryganskyi A."/>
            <person name="Culley D."/>
            <person name="Magnuson J.K."/>
            <person name="James T.Y."/>
            <person name="O'Malley M.A."/>
            <person name="Stajich J.E."/>
            <person name="Spatafora J.W."/>
            <person name="Visel A."/>
            <person name="Grigoriev I.V."/>
        </authorList>
    </citation>
    <scope>NUCLEOTIDE SEQUENCE [LARGE SCALE GENOMIC DNA]</scope>
    <source>
        <strain evidence="4 5">12-1054</strain>
    </source>
</reference>
<sequence>MLCRSCLESRAVRLSSFSYTSRRWASQTHYETLSMPRSATSKEIKARFYELSKKHHPDVSPESAKLFTDINTAYGVLKSERSRRDYDRTLPAERGPLGQTASGFRMGSGLSRRKTRPMGTPPSSPYESPAASPYDTSNRAAGFGFGTRPMAEGQVRNPYFTYEEHKQRHSAFDDRYRVRNEEGAARRQAEAQDNFTARFLGISAVVLFIMLATGGISQVRAEVLADYRHAEAKRGKLVQEVDMGDALRSQEKAKQGRYQVDFFKKE</sequence>
<dbReference type="SUPFAM" id="SSF46565">
    <property type="entry name" value="Chaperone J-domain"/>
    <property type="match status" value="1"/>
</dbReference>
<evidence type="ECO:0000259" key="3">
    <source>
        <dbReference type="PROSITE" id="PS50076"/>
    </source>
</evidence>
<dbReference type="Pfam" id="PF00226">
    <property type="entry name" value="DnaJ"/>
    <property type="match status" value="1"/>
</dbReference>
<dbReference type="InterPro" id="IPR036869">
    <property type="entry name" value="J_dom_sf"/>
</dbReference>
<protein>
    <recommendedName>
        <fullName evidence="3">J domain-containing protein</fullName>
    </recommendedName>
</protein>
<dbReference type="InterPro" id="IPR001623">
    <property type="entry name" value="DnaJ_domain"/>
</dbReference>
<comment type="caution">
    <text evidence="4">The sequence shown here is derived from an EMBL/GenBank/DDBJ whole genome shotgun (WGS) entry which is preliminary data.</text>
</comment>
<accession>A0A1Y2F6D2</accession>
<keyword evidence="2" id="KW-0812">Transmembrane</keyword>
<feature type="domain" description="J" evidence="3">
    <location>
        <begin position="28"/>
        <end position="90"/>
    </location>
</feature>
<dbReference type="PANTHER" id="PTHR44825:SF1">
    <property type="entry name" value="DNAJ HOMOLOG SUBFAMILY C MEMBER 4"/>
    <property type="match status" value="1"/>
</dbReference>
<evidence type="ECO:0000313" key="5">
    <source>
        <dbReference type="Proteomes" id="UP000193685"/>
    </source>
</evidence>
<dbReference type="Gene3D" id="1.10.287.110">
    <property type="entry name" value="DnaJ domain"/>
    <property type="match status" value="1"/>
</dbReference>
<dbReference type="Proteomes" id="UP000193685">
    <property type="component" value="Unassembled WGS sequence"/>
</dbReference>
<dbReference type="SMART" id="SM00271">
    <property type="entry name" value="DnaJ"/>
    <property type="match status" value="1"/>
</dbReference>
<dbReference type="PRINTS" id="PR00625">
    <property type="entry name" value="JDOMAIN"/>
</dbReference>
<dbReference type="AlphaFoldDB" id="A0A1Y2F6D2"/>
<name>A0A1Y2F6D2_PROLT</name>
<dbReference type="GeneID" id="63788013"/>
<feature type="transmembrane region" description="Helical" evidence="2">
    <location>
        <begin position="195"/>
        <end position="216"/>
    </location>
</feature>
<keyword evidence="2" id="KW-1133">Transmembrane helix</keyword>
<evidence type="ECO:0000256" key="1">
    <source>
        <dbReference type="SAM" id="MobiDB-lite"/>
    </source>
</evidence>
<feature type="region of interest" description="Disordered" evidence="1">
    <location>
        <begin position="85"/>
        <end position="138"/>
    </location>
</feature>
<dbReference type="STRING" id="56484.A0A1Y2F6D2"/>
<dbReference type="InterPro" id="IPR052763">
    <property type="entry name" value="DnaJ_C4"/>
</dbReference>
<organism evidence="4 5">
    <name type="scientific">Protomyces lactucae-debilis</name>
    <dbReference type="NCBI Taxonomy" id="2754530"/>
    <lineage>
        <taxon>Eukaryota</taxon>
        <taxon>Fungi</taxon>
        <taxon>Dikarya</taxon>
        <taxon>Ascomycota</taxon>
        <taxon>Taphrinomycotina</taxon>
        <taxon>Taphrinomycetes</taxon>
        <taxon>Taphrinales</taxon>
        <taxon>Protomycetaceae</taxon>
        <taxon>Protomyces</taxon>
    </lineage>
</organism>
<dbReference type="PANTHER" id="PTHR44825">
    <property type="match status" value="1"/>
</dbReference>
<dbReference type="RefSeq" id="XP_040723770.1">
    <property type="nucleotide sequence ID" value="XM_040871414.1"/>
</dbReference>